<dbReference type="OrthoDB" id="9792010at2"/>
<dbReference type="CDD" id="cd16098">
    <property type="entry name" value="FliS"/>
    <property type="match status" value="1"/>
</dbReference>
<dbReference type="InterPro" id="IPR036584">
    <property type="entry name" value="FliS_sf"/>
</dbReference>
<protein>
    <recommendedName>
        <fullName evidence="6">Flagellar secretion chaperone FliS</fullName>
    </recommendedName>
</protein>
<dbReference type="Gene3D" id="1.20.120.340">
    <property type="entry name" value="Flagellar protein FliS"/>
    <property type="match status" value="1"/>
</dbReference>
<dbReference type="Proteomes" id="UP000000466">
    <property type="component" value="Chromosome"/>
</dbReference>
<evidence type="ECO:0000256" key="2">
    <source>
        <dbReference type="ARBA" id="ARBA00008787"/>
    </source>
</evidence>
<keyword evidence="3 6" id="KW-0963">Cytoplasm</keyword>
<proteinExistence type="inferred from homology"/>
<keyword evidence="7" id="KW-0966">Cell projection</keyword>
<dbReference type="Pfam" id="PF02561">
    <property type="entry name" value="FliS"/>
    <property type="match status" value="1"/>
</dbReference>
<evidence type="ECO:0000313" key="7">
    <source>
        <dbReference type="EMBL" id="AFU97679.1"/>
    </source>
</evidence>
<evidence type="ECO:0000256" key="1">
    <source>
        <dbReference type="ARBA" id="ARBA00004514"/>
    </source>
</evidence>
<dbReference type="PANTHER" id="PTHR34773:SF1">
    <property type="entry name" value="FLAGELLAR SECRETION CHAPERONE FLIS"/>
    <property type="match status" value="1"/>
</dbReference>
<keyword evidence="7" id="KW-0969">Cilium</keyword>
<dbReference type="RefSeq" id="WP_015045852.1">
    <property type="nucleotide sequence ID" value="NC_018868.3"/>
</dbReference>
<dbReference type="KEGG" id="saga:M5M_02300"/>
<dbReference type="GO" id="GO:0071973">
    <property type="term" value="P:bacterial-type flagellum-dependent cell motility"/>
    <property type="evidence" value="ECO:0007669"/>
    <property type="project" value="TreeGrafter"/>
</dbReference>
<evidence type="ECO:0000256" key="3">
    <source>
        <dbReference type="ARBA" id="ARBA00022490"/>
    </source>
</evidence>
<gene>
    <name evidence="7" type="primary">fliS</name>
    <name evidence="7" type="ordered locus">M5M_02300</name>
</gene>
<dbReference type="HOGENOM" id="CLU_080373_1_0_6"/>
<accession>K4KF61</accession>
<reference evidence="7 8" key="1">
    <citation type="journal article" date="2013" name="Genome Announc.">
        <title>Complete genome sequence of Simiduia agarivorans SA1(T), a marine bacterium able to degrade a variety of polysaccharides.</title>
        <authorList>
            <person name="Lin S.Y."/>
            <person name="Shieh W.Y."/>
            <person name="Chen J.S."/>
            <person name="Tang S.L."/>
        </authorList>
    </citation>
    <scope>NUCLEOTIDE SEQUENCE [LARGE SCALE GENOMIC DNA]</scope>
    <source>
        <strain evidence="8">DSM 21679 / JCM 13881 / BCRC 17597 / SA1</strain>
    </source>
</reference>
<organism evidence="7 8">
    <name type="scientific">Simiduia agarivorans (strain DSM 21679 / JCM 13881 / BCRC 17597 / SA1)</name>
    <dbReference type="NCBI Taxonomy" id="1117647"/>
    <lineage>
        <taxon>Bacteria</taxon>
        <taxon>Pseudomonadati</taxon>
        <taxon>Pseudomonadota</taxon>
        <taxon>Gammaproteobacteria</taxon>
        <taxon>Cellvibrionales</taxon>
        <taxon>Cellvibrionaceae</taxon>
        <taxon>Simiduia</taxon>
    </lineage>
</organism>
<keyword evidence="8" id="KW-1185">Reference proteome</keyword>
<dbReference type="PIRSF" id="PIRSF039090">
    <property type="entry name" value="Flis"/>
    <property type="match status" value="1"/>
</dbReference>
<evidence type="ECO:0000256" key="5">
    <source>
        <dbReference type="ARBA" id="ARBA00023186"/>
    </source>
</evidence>
<dbReference type="PANTHER" id="PTHR34773">
    <property type="entry name" value="FLAGELLAR SECRETION CHAPERONE FLIS"/>
    <property type="match status" value="1"/>
</dbReference>
<sequence>MLKPKSAELYRQLGLEAQITGASPHRLIGLLYAGAIGELNRAIACESQGQRQARINAIAKCVDILNGLLESLSFEVESDLPYRLESLYVYMIQRLLTVQASFDGETCKEVQGLLEVLADGWQQMTPDSA</sequence>
<dbReference type="AlphaFoldDB" id="K4KF61"/>
<evidence type="ECO:0000313" key="8">
    <source>
        <dbReference type="Proteomes" id="UP000000466"/>
    </source>
</evidence>
<name>K4KF61_SIMAS</name>
<dbReference type="InterPro" id="IPR003713">
    <property type="entry name" value="FliS"/>
</dbReference>
<dbReference type="SUPFAM" id="SSF101116">
    <property type="entry name" value="Flagellar export chaperone FliS"/>
    <property type="match status" value="1"/>
</dbReference>
<dbReference type="STRING" id="1117647.M5M_02300"/>
<dbReference type="GO" id="GO:0044780">
    <property type="term" value="P:bacterial-type flagellum assembly"/>
    <property type="evidence" value="ECO:0007669"/>
    <property type="project" value="InterPro"/>
</dbReference>
<evidence type="ECO:0000256" key="6">
    <source>
        <dbReference type="PIRNR" id="PIRNR039090"/>
    </source>
</evidence>
<comment type="similarity">
    <text evidence="2 6">Belongs to the FliS family.</text>
</comment>
<comment type="subcellular location">
    <subcellularLocation>
        <location evidence="1 6">Cytoplasm</location>
        <location evidence="1 6">Cytosol</location>
    </subcellularLocation>
</comment>
<evidence type="ECO:0000256" key="4">
    <source>
        <dbReference type="ARBA" id="ARBA00022795"/>
    </source>
</evidence>
<keyword evidence="4 6" id="KW-1005">Bacterial flagellum biogenesis</keyword>
<keyword evidence="5" id="KW-0143">Chaperone</keyword>
<dbReference type="EMBL" id="CP003746">
    <property type="protein sequence ID" value="AFU97679.1"/>
    <property type="molecule type" value="Genomic_DNA"/>
</dbReference>
<dbReference type="eggNOG" id="COG1516">
    <property type="taxonomic scope" value="Bacteria"/>
</dbReference>
<dbReference type="GO" id="GO:0005829">
    <property type="term" value="C:cytosol"/>
    <property type="evidence" value="ECO:0007669"/>
    <property type="project" value="UniProtKB-SubCell"/>
</dbReference>
<dbReference type="NCBIfam" id="TIGR00208">
    <property type="entry name" value="fliS"/>
    <property type="match status" value="1"/>
</dbReference>
<keyword evidence="7" id="KW-0282">Flagellum</keyword>